<feature type="transmembrane region" description="Helical" evidence="8">
    <location>
        <begin position="7"/>
        <end position="26"/>
    </location>
</feature>
<evidence type="ECO:0000256" key="4">
    <source>
        <dbReference type="ARBA" id="ARBA00022544"/>
    </source>
</evidence>
<evidence type="ECO:0000256" key="3">
    <source>
        <dbReference type="ARBA" id="ARBA00022448"/>
    </source>
</evidence>
<feature type="transmembrane region" description="Helical" evidence="8">
    <location>
        <begin position="38"/>
        <end position="59"/>
    </location>
</feature>
<dbReference type="EMBL" id="CP147407">
    <property type="protein sequence ID" value="WXB96398.1"/>
    <property type="molecule type" value="Genomic_DNA"/>
</dbReference>
<evidence type="ECO:0000256" key="2">
    <source>
        <dbReference type="ARBA" id="ARBA00007998"/>
    </source>
</evidence>
<name>A0ABZ2NF85_9BACI</name>
<feature type="transmembrane region" description="Helical" evidence="8">
    <location>
        <begin position="269"/>
        <end position="289"/>
    </location>
</feature>
<evidence type="ECO:0000256" key="7">
    <source>
        <dbReference type="ARBA" id="ARBA00023136"/>
    </source>
</evidence>
<feature type="transmembrane region" description="Helical" evidence="8">
    <location>
        <begin position="333"/>
        <end position="357"/>
    </location>
</feature>
<evidence type="ECO:0000256" key="8">
    <source>
        <dbReference type="SAM" id="Phobius"/>
    </source>
</evidence>
<dbReference type="Proteomes" id="UP001377337">
    <property type="component" value="Chromosome"/>
</dbReference>
<feature type="transmembrane region" description="Helical" evidence="8">
    <location>
        <begin position="144"/>
        <end position="166"/>
    </location>
</feature>
<feature type="transmembrane region" description="Helical" evidence="8">
    <location>
        <begin position="218"/>
        <end position="240"/>
    </location>
</feature>
<keyword evidence="5 8" id="KW-0812">Transmembrane</keyword>
<keyword evidence="10" id="KW-1185">Reference proteome</keyword>
<evidence type="ECO:0000256" key="1">
    <source>
        <dbReference type="ARBA" id="ARBA00004141"/>
    </source>
</evidence>
<keyword evidence="7 8" id="KW-0472">Membrane</keyword>
<dbReference type="InterPro" id="IPR004761">
    <property type="entry name" value="Spore_GerAB"/>
</dbReference>
<evidence type="ECO:0000313" key="10">
    <source>
        <dbReference type="Proteomes" id="UP001377337"/>
    </source>
</evidence>
<sequence>MNKNLSPFQLYFFIIQTQIGVGILGLPYEVQSEAKGDAWISIVVTGILIQMVITLYWLLAKRNPEKNLFQYSVSMLGGIAGRFINGLYVLYGITVMVVILVFAVGIIKDWVLDETPRWIIVAMLCLVGVYLGKEEAEVIAKFHVIVSGLIILLLVITVIALFSYPLDFRYLLPLSQSGWKEISMGITKAYFSMIGFEVLLILYPLVKTKTAGAILKSATWANFTVTGVYTYLTVVCQIVFSPDEMDIIPQPLLYLVKALYIQVVERFDLLFASIWIVNVSTSYVSYLFLSTEGLKTVLMKLKRPYLAYGLCAATFLIALFLKDEKQMYIVNDILLKFSVIPIIVIPSLLLIIGLFFYKKKTKGSM</sequence>
<dbReference type="NCBIfam" id="TIGR00912">
    <property type="entry name" value="2A0309"/>
    <property type="match status" value="1"/>
</dbReference>
<evidence type="ECO:0000256" key="5">
    <source>
        <dbReference type="ARBA" id="ARBA00022692"/>
    </source>
</evidence>
<feature type="transmembrane region" description="Helical" evidence="8">
    <location>
        <begin position="186"/>
        <end position="206"/>
    </location>
</feature>
<gene>
    <name evidence="9" type="ORF">WCV65_17950</name>
</gene>
<protein>
    <submittedName>
        <fullName evidence="9">GerAB/ArcD/ProY family transporter</fullName>
    </submittedName>
</protein>
<organism evidence="9 10">
    <name type="scientific">Metabacillus sediminis</name>
    <dbReference type="NCBI Taxonomy" id="3117746"/>
    <lineage>
        <taxon>Bacteria</taxon>
        <taxon>Bacillati</taxon>
        <taxon>Bacillota</taxon>
        <taxon>Bacilli</taxon>
        <taxon>Bacillales</taxon>
        <taxon>Bacillaceae</taxon>
        <taxon>Metabacillus</taxon>
    </lineage>
</organism>
<accession>A0ABZ2NF85</accession>
<evidence type="ECO:0000313" key="9">
    <source>
        <dbReference type="EMBL" id="WXB96398.1"/>
    </source>
</evidence>
<dbReference type="PANTHER" id="PTHR34975:SF2">
    <property type="entry name" value="SPORE GERMINATION PROTEIN A2"/>
    <property type="match status" value="1"/>
</dbReference>
<comment type="similarity">
    <text evidence="2">Belongs to the amino acid-polyamine-organocation (APC) superfamily. Spore germination protein (SGP) (TC 2.A.3.9) family.</text>
</comment>
<comment type="subcellular location">
    <subcellularLocation>
        <location evidence="1">Membrane</location>
        <topology evidence="1">Multi-pass membrane protein</topology>
    </subcellularLocation>
</comment>
<keyword evidence="4" id="KW-0309">Germination</keyword>
<evidence type="ECO:0000256" key="6">
    <source>
        <dbReference type="ARBA" id="ARBA00022989"/>
    </source>
</evidence>
<dbReference type="Pfam" id="PF03845">
    <property type="entry name" value="Spore_permease"/>
    <property type="match status" value="1"/>
</dbReference>
<reference evidence="9 10" key="1">
    <citation type="submission" date="2024-02" db="EMBL/GenBank/DDBJ databases">
        <title>Seven novel Bacillus-like species.</title>
        <authorList>
            <person name="Liu G."/>
        </authorList>
    </citation>
    <scope>NUCLEOTIDE SEQUENCE [LARGE SCALE GENOMIC DNA]</scope>
    <source>
        <strain evidence="9 10">FJAT-52054</strain>
    </source>
</reference>
<keyword evidence="3" id="KW-0813">Transport</keyword>
<dbReference type="PANTHER" id="PTHR34975">
    <property type="entry name" value="SPORE GERMINATION PROTEIN A2"/>
    <property type="match status" value="1"/>
</dbReference>
<dbReference type="Gene3D" id="1.20.1740.10">
    <property type="entry name" value="Amino acid/polyamine transporter I"/>
    <property type="match status" value="1"/>
</dbReference>
<dbReference type="RefSeq" id="WP_338778378.1">
    <property type="nucleotide sequence ID" value="NZ_CP147407.1"/>
</dbReference>
<feature type="transmembrane region" description="Helical" evidence="8">
    <location>
        <begin position="305"/>
        <end position="321"/>
    </location>
</feature>
<feature type="transmembrane region" description="Helical" evidence="8">
    <location>
        <begin position="115"/>
        <end position="132"/>
    </location>
</feature>
<proteinExistence type="inferred from homology"/>
<keyword evidence="6 8" id="KW-1133">Transmembrane helix</keyword>
<feature type="transmembrane region" description="Helical" evidence="8">
    <location>
        <begin position="79"/>
        <end position="103"/>
    </location>
</feature>